<reference evidence="1 2" key="1">
    <citation type="submission" date="2021-06" db="EMBL/GenBank/DDBJ databases">
        <authorList>
            <person name="Palmer J.M."/>
        </authorList>
    </citation>
    <scope>NUCLEOTIDE SEQUENCE [LARGE SCALE GENOMIC DNA]</scope>
    <source>
        <strain evidence="2">if_2019</strain>
        <tissue evidence="1">Muscle</tissue>
    </source>
</reference>
<proteinExistence type="predicted"/>
<accession>A0ABV0URU8</accession>
<comment type="caution">
    <text evidence="1">The sequence shown here is derived from an EMBL/GenBank/DDBJ whole genome shotgun (WGS) entry which is preliminary data.</text>
</comment>
<keyword evidence="2" id="KW-1185">Reference proteome</keyword>
<dbReference type="Proteomes" id="UP001482620">
    <property type="component" value="Unassembled WGS sequence"/>
</dbReference>
<organism evidence="1 2">
    <name type="scientific">Ilyodon furcidens</name>
    <name type="common">goldbreast splitfin</name>
    <dbReference type="NCBI Taxonomy" id="33524"/>
    <lineage>
        <taxon>Eukaryota</taxon>
        <taxon>Metazoa</taxon>
        <taxon>Chordata</taxon>
        <taxon>Craniata</taxon>
        <taxon>Vertebrata</taxon>
        <taxon>Euteleostomi</taxon>
        <taxon>Actinopterygii</taxon>
        <taxon>Neopterygii</taxon>
        <taxon>Teleostei</taxon>
        <taxon>Neoteleostei</taxon>
        <taxon>Acanthomorphata</taxon>
        <taxon>Ovalentaria</taxon>
        <taxon>Atherinomorphae</taxon>
        <taxon>Cyprinodontiformes</taxon>
        <taxon>Goodeidae</taxon>
        <taxon>Ilyodon</taxon>
    </lineage>
</organism>
<gene>
    <name evidence="1" type="ORF">ILYODFUR_014103</name>
</gene>
<name>A0ABV0URU8_9TELE</name>
<evidence type="ECO:0000313" key="2">
    <source>
        <dbReference type="Proteomes" id="UP001482620"/>
    </source>
</evidence>
<dbReference type="EMBL" id="JAHRIQ010082273">
    <property type="protein sequence ID" value="MEQ2247922.1"/>
    <property type="molecule type" value="Genomic_DNA"/>
</dbReference>
<sequence>MGSDGASIVLERVQEGAGAPLLVLGWRRAEQGLDPAGAVHLQDPTGSPIKPEKTARRGDTILHHLKVSCISSRACHWDSVYHVRSKRRVTLSASSVCFRLHAFFKGRDGLGRSGAPQAHAGPDT</sequence>
<protein>
    <submittedName>
        <fullName evidence="1">Uncharacterized protein</fullName>
    </submittedName>
</protein>
<evidence type="ECO:0000313" key="1">
    <source>
        <dbReference type="EMBL" id="MEQ2247922.1"/>
    </source>
</evidence>